<dbReference type="Proteomes" id="UP001623348">
    <property type="component" value="Unassembled WGS sequence"/>
</dbReference>
<name>A0ABC9XF58_GRUJA</name>
<feature type="region of interest" description="Disordered" evidence="1">
    <location>
        <begin position="1"/>
        <end position="32"/>
    </location>
</feature>
<dbReference type="EMBL" id="BAAFJT010000012">
    <property type="protein sequence ID" value="GAB0195327.1"/>
    <property type="molecule type" value="Genomic_DNA"/>
</dbReference>
<feature type="region of interest" description="Disordered" evidence="1">
    <location>
        <begin position="48"/>
        <end position="84"/>
    </location>
</feature>
<keyword evidence="3" id="KW-1185">Reference proteome</keyword>
<accession>A0ABC9XF58</accession>
<proteinExistence type="predicted"/>
<reference evidence="2 3" key="1">
    <citation type="submission" date="2024-06" db="EMBL/GenBank/DDBJ databases">
        <title>The draft genome of Grus japonensis, version 3.</title>
        <authorList>
            <person name="Nabeshima K."/>
            <person name="Suzuki S."/>
            <person name="Onuma M."/>
        </authorList>
    </citation>
    <scope>NUCLEOTIDE SEQUENCE [LARGE SCALE GENOMIC DNA]</scope>
    <source>
        <strain evidence="2 3">451A</strain>
    </source>
</reference>
<feature type="region of interest" description="Disordered" evidence="1">
    <location>
        <begin position="109"/>
        <end position="148"/>
    </location>
</feature>
<dbReference type="AlphaFoldDB" id="A0ABC9XF58"/>
<evidence type="ECO:0000313" key="2">
    <source>
        <dbReference type="EMBL" id="GAB0195327.1"/>
    </source>
</evidence>
<protein>
    <submittedName>
        <fullName evidence="2">Translation initiation factor IF-2-like</fullName>
    </submittedName>
</protein>
<organism evidence="2 3">
    <name type="scientific">Grus japonensis</name>
    <name type="common">Japanese crane</name>
    <name type="synonym">Red-crowned crane</name>
    <dbReference type="NCBI Taxonomy" id="30415"/>
    <lineage>
        <taxon>Eukaryota</taxon>
        <taxon>Metazoa</taxon>
        <taxon>Chordata</taxon>
        <taxon>Craniata</taxon>
        <taxon>Vertebrata</taxon>
        <taxon>Euteleostomi</taxon>
        <taxon>Archelosauria</taxon>
        <taxon>Archosauria</taxon>
        <taxon>Dinosauria</taxon>
        <taxon>Saurischia</taxon>
        <taxon>Theropoda</taxon>
        <taxon>Coelurosauria</taxon>
        <taxon>Aves</taxon>
        <taxon>Neognathae</taxon>
        <taxon>Neoaves</taxon>
        <taxon>Gruiformes</taxon>
        <taxon>Gruidae</taxon>
        <taxon>Grus</taxon>
    </lineage>
</organism>
<sequence length="148" mass="16058">MRRTDGVPEGSQPPRDRRAAVPPFGHEAAAAEAAPCAPVRYRRCSTALRLRRDSGGSRSQLPAGRTRPRRHRRCSSSARREAEAFPYRDAATSAAAAARKRCNIAMPLPVASEHRGDVQPSSACRDMPEDDPGMSPSRVPSAWQQDAA</sequence>
<evidence type="ECO:0000256" key="1">
    <source>
        <dbReference type="SAM" id="MobiDB-lite"/>
    </source>
</evidence>
<evidence type="ECO:0000313" key="3">
    <source>
        <dbReference type="Proteomes" id="UP001623348"/>
    </source>
</evidence>
<comment type="caution">
    <text evidence="2">The sequence shown here is derived from an EMBL/GenBank/DDBJ whole genome shotgun (WGS) entry which is preliminary data.</text>
</comment>
<gene>
    <name evidence="2" type="ORF">GRJ2_001998000</name>
</gene>